<comment type="subcellular location">
    <subcellularLocation>
        <location evidence="1">Cell envelope</location>
    </subcellularLocation>
</comment>
<evidence type="ECO:0000256" key="2">
    <source>
        <dbReference type="ARBA" id="ARBA00007639"/>
    </source>
</evidence>
<evidence type="ECO:0000256" key="4">
    <source>
        <dbReference type="SAM" id="SignalP"/>
    </source>
</evidence>
<dbReference type="PANTHER" id="PTHR46847">
    <property type="entry name" value="D-ALLOSE-BINDING PERIPLASMIC PROTEIN-RELATED"/>
    <property type="match status" value="1"/>
</dbReference>
<keyword evidence="3 4" id="KW-0732">Signal</keyword>
<evidence type="ECO:0000256" key="3">
    <source>
        <dbReference type="ARBA" id="ARBA00022729"/>
    </source>
</evidence>
<feature type="signal peptide" evidence="4">
    <location>
        <begin position="1"/>
        <end position="25"/>
    </location>
</feature>
<dbReference type="SUPFAM" id="SSF53822">
    <property type="entry name" value="Periplasmic binding protein-like I"/>
    <property type="match status" value="1"/>
</dbReference>
<sequence length="327" mass="33052">MQRRFLSLVAAGVLTVLAVSGCGPAGSGGAGGSGKKLTVGLIMLQGDEYFRGIQTSLEAAVKADGGTVIAANSNNDAGAEAAAAQNMIQRQVDAIIMQPVTVAGSLATMKSIKGASIPLICYGNCTADATSPSVVKGVVQSDNTALGTATGKAAAEYIKSKLGGSARIGILNCDSAAETCKLRKAGFKKALQDAGVTATYASDQEGFLADKATTVATNMLSGDPGINLLWAANEGGTVGEVTAVGQSGKTIPVFGTDISKQLAGFLQDNNNILQATTGQDPQTTAKDAFEQAKNAVAGKANSPLETDLPGITYTRDDPAAVNKYLGK</sequence>
<evidence type="ECO:0000313" key="7">
    <source>
        <dbReference type="Proteomes" id="UP000733379"/>
    </source>
</evidence>
<organism evidence="6 7">
    <name type="scientific">Nocardia albiluteola</name>
    <dbReference type="NCBI Taxonomy" id="2842303"/>
    <lineage>
        <taxon>Bacteria</taxon>
        <taxon>Bacillati</taxon>
        <taxon>Actinomycetota</taxon>
        <taxon>Actinomycetes</taxon>
        <taxon>Mycobacteriales</taxon>
        <taxon>Nocardiaceae</taxon>
        <taxon>Nocardia</taxon>
    </lineage>
</organism>
<feature type="chain" id="PRO_5045798685" evidence="4">
    <location>
        <begin position="26"/>
        <end position="327"/>
    </location>
</feature>
<dbReference type="PROSITE" id="PS51257">
    <property type="entry name" value="PROKAR_LIPOPROTEIN"/>
    <property type="match status" value="1"/>
</dbReference>
<dbReference type="EMBL" id="JAHKNI010000029">
    <property type="protein sequence ID" value="MBU3068051.1"/>
    <property type="molecule type" value="Genomic_DNA"/>
</dbReference>
<proteinExistence type="inferred from homology"/>
<accession>A0ABS6BEW3</accession>
<keyword evidence="7" id="KW-1185">Reference proteome</keyword>
<feature type="domain" description="Periplasmic binding protein" evidence="5">
    <location>
        <begin position="45"/>
        <end position="299"/>
    </location>
</feature>
<evidence type="ECO:0000256" key="1">
    <source>
        <dbReference type="ARBA" id="ARBA00004196"/>
    </source>
</evidence>
<evidence type="ECO:0000313" key="6">
    <source>
        <dbReference type="EMBL" id="MBU3068051.1"/>
    </source>
</evidence>
<comment type="similarity">
    <text evidence="2">Belongs to the bacterial solute-binding protein 2 family.</text>
</comment>
<dbReference type="Gene3D" id="3.40.50.2300">
    <property type="match status" value="2"/>
</dbReference>
<evidence type="ECO:0000259" key="5">
    <source>
        <dbReference type="Pfam" id="PF13407"/>
    </source>
</evidence>
<dbReference type="Pfam" id="PF13407">
    <property type="entry name" value="Peripla_BP_4"/>
    <property type="match status" value="1"/>
</dbReference>
<protein>
    <submittedName>
        <fullName evidence="6">Substrate-binding domain-containing protein</fullName>
    </submittedName>
</protein>
<dbReference type="InterPro" id="IPR028082">
    <property type="entry name" value="Peripla_BP_I"/>
</dbReference>
<comment type="caution">
    <text evidence="6">The sequence shown here is derived from an EMBL/GenBank/DDBJ whole genome shotgun (WGS) entry which is preliminary data.</text>
</comment>
<dbReference type="PANTHER" id="PTHR46847:SF1">
    <property type="entry name" value="D-ALLOSE-BINDING PERIPLASMIC PROTEIN-RELATED"/>
    <property type="match status" value="1"/>
</dbReference>
<dbReference type="InterPro" id="IPR025997">
    <property type="entry name" value="SBP_2_dom"/>
</dbReference>
<name>A0ABS6BEW3_9NOCA</name>
<dbReference type="Proteomes" id="UP000733379">
    <property type="component" value="Unassembled WGS sequence"/>
</dbReference>
<gene>
    <name evidence="6" type="ORF">KO481_41870</name>
</gene>
<reference evidence="6 7" key="1">
    <citation type="submission" date="2021-06" db="EMBL/GenBank/DDBJ databases">
        <title>Actinomycetes sequencing.</title>
        <authorList>
            <person name="Shan Q."/>
        </authorList>
    </citation>
    <scope>NUCLEOTIDE SEQUENCE [LARGE SCALE GENOMIC DNA]</scope>
    <source>
        <strain evidence="6 7">NEAU-G5</strain>
    </source>
</reference>